<gene>
    <name evidence="1" type="ORF">BC961_1073</name>
</gene>
<dbReference type="InterPro" id="IPR026350">
    <property type="entry name" value="GxxExxY"/>
</dbReference>
<dbReference type="EMBL" id="REFH01000008">
    <property type="protein sequence ID" value="RMA77086.1"/>
    <property type="molecule type" value="Genomic_DNA"/>
</dbReference>
<evidence type="ECO:0000313" key="1">
    <source>
        <dbReference type="EMBL" id="RMA77086.1"/>
    </source>
</evidence>
<dbReference type="Proteomes" id="UP000280368">
    <property type="component" value="Unassembled WGS sequence"/>
</dbReference>
<sequence>MNFTKAFLKDLVYQVNGAAIEVHKSIGPGLLEGVYHQCLKKELELRKINFLSELTIPLKYKGFELESKLRCDLFVENVLVLELKSVNEVNPIFEAQLLTYMNLLHSPIGLLINFNVKNIFYEGQKTLVNNYYTNLAD</sequence>
<organism evidence="1 2">
    <name type="scientific">Flavobacterium weaverense</name>
    <dbReference type="NCBI Taxonomy" id="271156"/>
    <lineage>
        <taxon>Bacteria</taxon>
        <taxon>Pseudomonadati</taxon>
        <taxon>Bacteroidota</taxon>
        <taxon>Flavobacteriia</taxon>
        <taxon>Flavobacteriales</taxon>
        <taxon>Flavobacteriaceae</taxon>
        <taxon>Flavobacterium</taxon>
    </lineage>
</organism>
<name>A0A3L9ZXD1_9FLAO</name>
<dbReference type="AlphaFoldDB" id="A0A3L9ZXD1"/>
<evidence type="ECO:0000313" key="2">
    <source>
        <dbReference type="Proteomes" id="UP000280368"/>
    </source>
</evidence>
<comment type="caution">
    <text evidence="1">The sequence shown here is derived from an EMBL/GenBank/DDBJ whole genome shotgun (WGS) entry which is preliminary data.</text>
</comment>
<dbReference type="RefSeq" id="WP_121924791.1">
    <property type="nucleotide sequence ID" value="NZ_CBCSGA010000001.1"/>
</dbReference>
<dbReference type="OrthoDB" id="1119698at2"/>
<proteinExistence type="predicted"/>
<dbReference type="NCBIfam" id="TIGR04256">
    <property type="entry name" value="GxxExxY"/>
    <property type="match status" value="1"/>
</dbReference>
<accession>A0A3L9ZXD1</accession>
<reference evidence="1 2" key="1">
    <citation type="submission" date="2018-10" db="EMBL/GenBank/DDBJ databases">
        <title>Genomic Encyclopedia of Archaeal and Bacterial Type Strains, Phase II (KMG-II): from individual species to whole genera.</title>
        <authorList>
            <person name="Goeker M."/>
        </authorList>
    </citation>
    <scope>NUCLEOTIDE SEQUENCE [LARGE SCALE GENOMIC DNA]</scope>
    <source>
        <strain evidence="1 2">DSM 19727</strain>
    </source>
</reference>
<dbReference type="Pfam" id="PF13366">
    <property type="entry name" value="PDDEXK_3"/>
    <property type="match status" value="1"/>
</dbReference>
<keyword evidence="2" id="KW-1185">Reference proteome</keyword>
<protein>
    <submittedName>
        <fullName evidence="1">GxxExxY protein</fullName>
    </submittedName>
</protein>